<keyword evidence="7 8" id="KW-0346">Stress response</keyword>
<evidence type="ECO:0000256" key="7">
    <source>
        <dbReference type="ARBA" id="ARBA00023016"/>
    </source>
</evidence>
<dbReference type="Pfam" id="PF00270">
    <property type="entry name" value="DEAD"/>
    <property type="match status" value="1"/>
</dbReference>
<comment type="catalytic activity">
    <reaction evidence="8">
        <text>ATP + H2O = ADP + phosphate + H(+)</text>
        <dbReference type="Rhea" id="RHEA:13065"/>
        <dbReference type="ChEBI" id="CHEBI:15377"/>
        <dbReference type="ChEBI" id="CHEBI:15378"/>
        <dbReference type="ChEBI" id="CHEBI:30616"/>
        <dbReference type="ChEBI" id="CHEBI:43474"/>
        <dbReference type="ChEBI" id="CHEBI:456216"/>
        <dbReference type="EC" id="3.6.4.13"/>
    </reaction>
</comment>
<evidence type="ECO:0000256" key="1">
    <source>
        <dbReference type="ARBA" id="ARBA00022490"/>
    </source>
</evidence>
<dbReference type="InterPro" id="IPR014001">
    <property type="entry name" value="Helicase_ATP-bd"/>
</dbReference>
<dbReference type="InterPro" id="IPR000629">
    <property type="entry name" value="RNA-helicase_DEAD-box_CS"/>
</dbReference>
<evidence type="ECO:0000256" key="2">
    <source>
        <dbReference type="ARBA" id="ARBA00022741"/>
    </source>
</evidence>
<dbReference type="CDD" id="cd00268">
    <property type="entry name" value="DEADc"/>
    <property type="match status" value="1"/>
</dbReference>
<feature type="short sequence motif" description="Q motif" evidence="9">
    <location>
        <begin position="13"/>
        <end position="41"/>
    </location>
</feature>
<keyword evidence="3 8" id="KW-0378">Hydrolase</keyword>
<evidence type="ECO:0000313" key="14">
    <source>
        <dbReference type="EMBL" id="QFP79063.1"/>
    </source>
</evidence>
<keyword evidence="15" id="KW-1185">Reference proteome</keyword>
<comment type="function">
    <text evidence="8">DEAD-box RNA helicase possibly involved in RNA degradation. Unwinds dsRNA in both 5'- and 3'-directions, has RNA-dependent ATPase activity.</text>
</comment>
<keyword evidence="4 8" id="KW-0347">Helicase</keyword>
<dbReference type="PANTHER" id="PTHR47963">
    <property type="entry name" value="DEAD-BOX ATP-DEPENDENT RNA HELICASE 47, MITOCHONDRIAL"/>
    <property type="match status" value="1"/>
</dbReference>
<feature type="region of interest" description="Disordered" evidence="10">
    <location>
        <begin position="441"/>
        <end position="535"/>
    </location>
</feature>
<dbReference type="InterPro" id="IPR011545">
    <property type="entry name" value="DEAD/DEAH_box_helicase_dom"/>
</dbReference>
<dbReference type="InterPro" id="IPR030880">
    <property type="entry name" value="DEAD_helicase_CshA"/>
</dbReference>
<evidence type="ECO:0000256" key="3">
    <source>
        <dbReference type="ARBA" id="ARBA00022801"/>
    </source>
</evidence>
<dbReference type="PROSITE" id="PS00039">
    <property type="entry name" value="DEAD_ATP_HELICASE"/>
    <property type="match status" value="1"/>
</dbReference>
<dbReference type="InterPro" id="IPR050547">
    <property type="entry name" value="DEAD_box_RNA_helicases"/>
</dbReference>
<reference evidence="14 15" key="1">
    <citation type="submission" date="2019-10" db="EMBL/GenBank/DDBJ databases">
        <title>Genome sequencing of Lactobacillus graminis.</title>
        <authorList>
            <person name="Kim K."/>
        </authorList>
    </citation>
    <scope>NUCLEOTIDE SEQUENCE [LARGE SCALE GENOMIC DNA]</scope>
    <source>
        <strain evidence="14 15">LG542</strain>
    </source>
</reference>
<feature type="domain" description="DEAD-box RNA helicase Q" evidence="13">
    <location>
        <begin position="13"/>
        <end position="41"/>
    </location>
</feature>
<protein>
    <recommendedName>
        <fullName evidence="8">DEAD-box ATP-dependent RNA helicase CshA</fullName>
        <ecNumber evidence="8">3.6.4.13</ecNumber>
    </recommendedName>
</protein>
<feature type="compositionally biased region" description="Basic and acidic residues" evidence="10">
    <location>
        <begin position="505"/>
        <end position="524"/>
    </location>
</feature>
<evidence type="ECO:0000259" key="11">
    <source>
        <dbReference type="PROSITE" id="PS51192"/>
    </source>
</evidence>
<name>A0ABX6C669_9LACO</name>
<dbReference type="PANTHER" id="PTHR47963:SF5">
    <property type="entry name" value="DEAD-BOX ATP-DEPENDENT RNA HELICASE CSHA"/>
    <property type="match status" value="1"/>
</dbReference>
<dbReference type="SUPFAM" id="SSF52540">
    <property type="entry name" value="P-loop containing nucleoside triphosphate hydrolases"/>
    <property type="match status" value="1"/>
</dbReference>
<evidence type="ECO:0000259" key="12">
    <source>
        <dbReference type="PROSITE" id="PS51194"/>
    </source>
</evidence>
<evidence type="ECO:0000256" key="9">
    <source>
        <dbReference type="PROSITE-ProRule" id="PRU00552"/>
    </source>
</evidence>
<feature type="domain" description="Helicase C-terminal" evidence="12">
    <location>
        <begin position="225"/>
        <end position="385"/>
    </location>
</feature>
<dbReference type="PROSITE" id="PS51192">
    <property type="entry name" value="HELICASE_ATP_BIND_1"/>
    <property type="match status" value="1"/>
</dbReference>
<dbReference type="SMART" id="SM00490">
    <property type="entry name" value="HELICc"/>
    <property type="match status" value="1"/>
</dbReference>
<organism evidence="14 15">
    <name type="scientific">Latilactobacillus graminis</name>
    <dbReference type="NCBI Taxonomy" id="60519"/>
    <lineage>
        <taxon>Bacteria</taxon>
        <taxon>Bacillati</taxon>
        <taxon>Bacillota</taxon>
        <taxon>Bacilli</taxon>
        <taxon>Lactobacillales</taxon>
        <taxon>Lactobacillaceae</taxon>
        <taxon>Latilactobacillus</taxon>
    </lineage>
</organism>
<dbReference type="InterPro" id="IPR001650">
    <property type="entry name" value="Helicase_C-like"/>
</dbReference>
<accession>A0ABX6C669</accession>
<dbReference type="InterPro" id="IPR014014">
    <property type="entry name" value="RNA_helicase_DEAD_Q_motif"/>
</dbReference>
<dbReference type="EC" id="3.6.4.13" evidence="8"/>
<evidence type="ECO:0000256" key="10">
    <source>
        <dbReference type="SAM" id="MobiDB-lite"/>
    </source>
</evidence>
<keyword evidence="1 8" id="KW-0963">Cytoplasm</keyword>
<keyword evidence="2 8" id="KW-0547">Nucleotide-binding</keyword>
<dbReference type="InterPro" id="IPR027417">
    <property type="entry name" value="P-loop_NTPase"/>
</dbReference>
<evidence type="ECO:0000256" key="4">
    <source>
        <dbReference type="ARBA" id="ARBA00022806"/>
    </source>
</evidence>
<keyword evidence="6 8" id="KW-0694">RNA-binding</keyword>
<evidence type="ECO:0000313" key="15">
    <source>
        <dbReference type="Proteomes" id="UP000326334"/>
    </source>
</evidence>
<keyword evidence="5 8" id="KW-0067">ATP-binding</keyword>
<gene>
    <name evidence="8" type="primary">cshA</name>
    <name evidence="14" type="ORF">LG542_01910</name>
</gene>
<dbReference type="EMBL" id="CP045007">
    <property type="protein sequence ID" value="QFP79063.1"/>
    <property type="molecule type" value="Genomic_DNA"/>
</dbReference>
<dbReference type="Proteomes" id="UP000326334">
    <property type="component" value="Chromosome"/>
</dbReference>
<dbReference type="Gene3D" id="3.40.50.300">
    <property type="entry name" value="P-loop containing nucleotide triphosphate hydrolases"/>
    <property type="match status" value="2"/>
</dbReference>
<proteinExistence type="inferred from homology"/>
<feature type="compositionally biased region" description="Basic and acidic residues" evidence="10">
    <location>
        <begin position="482"/>
        <end position="498"/>
    </location>
</feature>
<comment type="similarity">
    <text evidence="8">Belongs to the DEAD box helicase family. CshA subfamily.</text>
</comment>
<dbReference type="SMART" id="SM00487">
    <property type="entry name" value="DEXDc"/>
    <property type="match status" value="1"/>
</dbReference>
<dbReference type="CDD" id="cd18787">
    <property type="entry name" value="SF2_C_DEAD"/>
    <property type="match status" value="1"/>
</dbReference>
<comment type="subunit">
    <text evidence="8">Oligomerizes, may be a member of the RNA degradosome.</text>
</comment>
<evidence type="ECO:0000259" key="13">
    <source>
        <dbReference type="PROSITE" id="PS51195"/>
    </source>
</evidence>
<sequence length="535" mass="59542">MGCFLQNKEEHYLKFAELGLSEPIMKAIERAGFEEATPIQGETIPLALAGKDVIGQAQTGTGKTAAFGLPILQNLDLDNPNIQALIISPTRELAIQTQEELYRLGRDRKAKVQVVYGGADIRRQIRSLKEHPQILVGTPGRLLDHINRRTVKLDHVKTLVLDEADEMLDMGFVDDIESIIKQVPDQRQTLLFSATLPAPIMKIGKSFMTNPEMIKVKSKELTADLIDQYYVRAKDFEKFDIMTRLFDVQSPELTLIFGRTKRRVDELTRGLKARGYNAEGIHGDLSQQKRMSVLKSFKSGRLDILVATDVAARGLDISGVTHVYNYDIPQDPDSYVHRIGRTGRAGKSGVSVTFVTPNEMEYLHIIENLTKKRMLPLQPPTEKEAFKGQLAAAVADINSMIEKGQLAKFSEEAEELLKQFSDIELASVLLKTISKESVPVKITPERPLPSHKKGGNRSGNRNGGGNRRGGNGGGYRGGNRRGNGDGKRRGGDNKDGRRNSGNGDSSKRRSNDNRDNRKKTDGRSKRNFTIRTNDK</sequence>
<dbReference type="GO" id="GO:0004386">
    <property type="term" value="F:helicase activity"/>
    <property type="evidence" value="ECO:0007669"/>
    <property type="project" value="UniProtKB-KW"/>
</dbReference>
<dbReference type="HAMAP" id="MF_01493">
    <property type="entry name" value="DEAD_helicase_CshA"/>
    <property type="match status" value="1"/>
</dbReference>
<feature type="domain" description="Helicase ATP-binding" evidence="11">
    <location>
        <begin position="44"/>
        <end position="214"/>
    </location>
</feature>
<evidence type="ECO:0000256" key="5">
    <source>
        <dbReference type="ARBA" id="ARBA00022840"/>
    </source>
</evidence>
<dbReference type="Pfam" id="PF00271">
    <property type="entry name" value="Helicase_C"/>
    <property type="match status" value="1"/>
</dbReference>
<dbReference type="PROSITE" id="PS51194">
    <property type="entry name" value="HELICASE_CTER"/>
    <property type="match status" value="1"/>
</dbReference>
<feature type="compositionally biased region" description="Gly residues" evidence="10">
    <location>
        <begin position="461"/>
        <end position="481"/>
    </location>
</feature>
<evidence type="ECO:0000256" key="8">
    <source>
        <dbReference type="HAMAP-Rule" id="MF_01493"/>
    </source>
</evidence>
<dbReference type="PROSITE" id="PS51195">
    <property type="entry name" value="Q_MOTIF"/>
    <property type="match status" value="1"/>
</dbReference>
<evidence type="ECO:0000256" key="6">
    <source>
        <dbReference type="ARBA" id="ARBA00022884"/>
    </source>
</evidence>
<dbReference type="InterPro" id="IPR044742">
    <property type="entry name" value="DEAD/DEAH_RhlB"/>
</dbReference>
<comment type="subcellular location">
    <subcellularLocation>
        <location evidence="8">Cytoplasm</location>
    </subcellularLocation>
</comment>